<dbReference type="Gene3D" id="3.60.21.10">
    <property type="match status" value="1"/>
</dbReference>
<evidence type="ECO:0008006" key="2">
    <source>
        <dbReference type="Google" id="ProtNLM"/>
    </source>
</evidence>
<evidence type="ECO:0000313" key="1">
    <source>
        <dbReference type="EMBL" id="AIF02004.1"/>
    </source>
</evidence>
<protein>
    <recommendedName>
        <fullName evidence="2">Calcineurin-like phosphoesterase domain-containing protein</fullName>
    </recommendedName>
</protein>
<dbReference type="AlphaFoldDB" id="A0A075GE91"/>
<name>A0A075GE91_9EURY</name>
<organism evidence="1">
    <name type="scientific">uncultured marine group II/III euryarchaeote KM3_152_H07</name>
    <dbReference type="NCBI Taxonomy" id="1457895"/>
    <lineage>
        <taxon>Archaea</taxon>
        <taxon>Methanobacteriati</taxon>
        <taxon>Methanobacteriota</taxon>
        <taxon>environmental samples</taxon>
    </lineage>
</organism>
<reference evidence="1" key="1">
    <citation type="journal article" date="2014" name="Genome Biol. Evol.">
        <title>Pangenome evidence for extensive interdomain horizontal transfer affecting lineage core and shell genes in uncultured planktonic thaumarchaeota and euryarchaeota.</title>
        <authorList>
            <person name="Deschamps P."/>
            <person name="Zivanovic Y."/>
            <person name="Moreira D."/>
            <person name="Rodriguez-Valera F."/>
            <person name="Lopez-Garcia P."/>
        </authorList>
    </citation>
    <scope>NUCLEOTIDE SEQUENCE</scope>
</reference>
<dbReference type="InterPro" id="IPR029052">
    <property type="entry name" value="Metallo-depent_PP-like"/>
</dbReference>
<dbReference type="PROSITE" id="PS51257">
    <property type="entry name" value="PROKAR_LIPOPROTEIN"/>
    <property type="match status" value="1"/>
</dbReference>
<dbReference type="SUPFAM" id="SSF56300">
    <property type="entry name" value="Metallo-dependent phosphatases"/>
    <property type="match status" value="1"/>
</dbReference>
<sequence length="319" mass="35071">MNRTALACFLLSLSLVFSGCLGFGDDDDSVAPPDNDDFVAPPGSVIFSAMGDVPYSNDQKAFLAKQITTHNAQSPSSFAVHVGDIKSGVDASCNESTYETVASQLLQLSVPTFIIPGDNEWNDCPDPDEAWGYWETWFNEFEQNWFDAPTVERQDVRHENFAFTRDGVLFVGINLVGGDVHDAAEWDTRMGQNNDWIEAQFVAHGDSVHAAVIFGHALPSSDNEPFFDRFVPSVENFGLPTLYLHGDGHTWIHDYPFAAANLLRVQVDSGGNLVEVTVLPVGSAEPFHFEREDEEDVPALSVIATMAAVAVMALRRRPE</sequence>
<proteinExistence type="predicted"/>
<dbReference type="EMBL" id="KF900637">
    <property type="protein sequence ID" value="AIF02004.1"/>
    <property type="molecule type" value="Genomic_DNA"/>
</dbReference>
<accession>A0A075GE91</accession>